<proteinExistence type="predicted"/>
<evidence type="ECO:0008006" key="6">
    <source>
        <dbReference type="Google" id="ProtNLM"/>
    </source>
</evidence>
<feature type="transmembrane region" description="Helical" evidence="2">
    <location>
        <begin position="294"/>
        <end position="311"/>
    </location>
</feature>
<dbReference type="InParanoid" id="A0A2P6N135"/>
<feature type="chain" id="PRO_5015114905" description="EGF-like domain-containing protein" evidence="3">
    <location>
        <begin position="22"/>
        <end position="401"/>
    </location>
</feature>
<dbReference type="EMBL" id="MDYQ01000257">
    <property type="protein sequence ID" value="PRP77655.1"/>
    <property type="molecule type" value="Genomic_DNA"/>
</dbReference>
<dbReference type="AlphaFoldDB" id="A0A2P6N135"/>
<feature type="transmembrane region" description="Helical" evidence="2">
    <location>
        <begin position="218"/>
        <end position="241"/>
    </location>
</feature>
<name>A0A2P6N135_9EUKA</name>
<feature type="transmembrane region" description="Helical" evidence="2">
    <location>
        <begin position="115"/>
        <end position="134"/>
    </location>
</feature>
<sequence length="401" mass="45143">MRKRALQVLILLLISLCLAQAQNTTTNGTISVCGDCNENGVCQTTGTCRCYPGFISSTKAKIDCASTILSLKNLPMRPLVVSLRVETTLINFVLWLLISWRLFLDARFSGLTANVVAKLSLLCIYASTFLAWIMHAFDYWGTYGLITPLAWFDLNAFVEVLLVAAFCGMVLHWINLYNETMKTIRKREMLKKINSSYVAEVSLEDIIKSITFLSIFRVPYIAVTGVTLAVWIARCFVTPFMKTPEYAVWYKFVNVYLMIVWGCFAVAFGFYGYRLLSIMPETTSKKIKQVTWKLCIVLGISSVNALIMILLDGYQPVLKGVDLNVLHISKYWVSYNTRMAAATVVLDIHMPLTELKKWFSGNALRTSRTGASQQKSNKSGASEEIETRPGTKSEIQHETEV</sequence>
<feature type="compositionally biased region" description="Basic and acidic residues" evidence="1">
    <location>
        <begin position="385"/>
        <end position="401"/>
    </location>
</feature>
<evidence type="ECO:0000256" key="1">
    <source>
        <dbReference type="SAM" id="MobiDB-lite"/>
    </source>
</evidence>
<feature type="transmembrane region" description="Helical" evidence="2">
    <location>
        <begin position="253"/>
        <end position="273"/>
    </location>
</feature>
<reference evidence="4 5" key="1">
    <citation type="journal article" date="2018" name="Genome Biol. Evol.">
        <title>Multiple Roots of Fruiting Body Formation in Amoebozoa.</title>
        <authorList>
            <person name="Hillmann F."/>
            <person name="Forbes G."/>
            <person name="Novohradska S."/>
            <person name="Ferling I."/>
            <person name="Riege K."/>
            <person name="Groth M."/>
            <person name="Westermann M."/>
            <person name="Marz M."/>
            <person name="Spaller T."/>
            <person name="Winckler T."/>
            <person name="Schaap P."/>
            <person name="Glockner G."/>
        </authorList>
    </citation>
    <scope>NUCLEOTIDE SEQUENCE [LARGE SCALE GENOMIC DNA]</scope>
    <source>
        <strain evidence="4 5">Jena</strain>
    </source>
</reference>
<evidence type="ECO:0000256" key="3">
    <source>
        <dbReference type="SAM" id="SignalP"/>
    </source>
</evidence>
<gene>
    <name evidence="4" type="ORF">PROFUN_00516</name>
</gene>
<keyword evidence="2" id="KW-1133">Transmembrane helix</keyword>
<organism evidence="4 5">
    <name type="scientific">Planoprotostelium fungivorum</name>
    <dbReference type="NCBI Taxonomy" id="1890364"/>
    <lineage>
        <taxon>Eukaryota</taxon>
        <taxon>Amoebozoa</taxon>
        <taxon>Evosea</taxon>
        <taxon>Variosea</taxon>
        <taxon>Cavosteliida</taxon>
        <taxon>Cavosteliaceae</taxon>
        <taxon>Planoprotostelium</taxon>
    </lineage>
</organism>
<dbReference type="Proteomes" id="UP000241769">
    <property type="component" value="Unassembled WGS sequence"/>
</dbReference>
<keyword evidence="2" id="KW-0812">Transmembrane</keyword>
<feature type="transmembrane region" description="Helical" evidence="2">
    <location>
        <begin position="154"/>
        <end position="177"/>
    </location>
</feature>
<feature type="region of interest" description="Disordered" evidence="1">
    <location>
        <begin position="366"/>
        <end position="401"/>
    </location>
</feature>
<protein>
    <recommendedName>
        <fullName evidence="6">EGF-like domain-containing protein</fullName>
    </recommendedName>
</protein>
<comment type="caution">
    <text evidence="4">The sequence shown here is derived from an EMBL/GenBank/DDBJ whole genome shotgun (WGS) entry which is preliminary data.</text>
</comment>
<evidence type="ECO:0000313" key="4">
    <source>
        <dbReference type="EMBL" id="PRP77655.1"/>
    </source>
</evidence>
<keyword evidence="2" id="KW-0472">Membrane</keyword>
<keyword evidence="5" id="KW-1185">Reference proteome</keyword>
<accession>A0A2P6N135</accession>
<feature type="transmembrane region" description="Helical" evidence="2">
    <location>
        <begin position="81"/>
        <end position="103"/>
    </location>
</feature>
<evidence type="ECO:0000256" key="2">
    <source>
        <dbReference type="SAM" id="Phobius"/>
    </source>
</evidence>
<feature type="compositionally biased region" description="Polar residues" evidence="1">
    <location>
        <begin position="366"/>
        <end position="380"/>
    </location>
</feature>
<evidence type="ECO:0000313" key="5">
    <source>
        <dbReference type="Proteomes" id="UP000241769"/>
    </source>
</evidence>
<feature type="signal peptide" evidence="3">
    <location>
        <begin position="1"/>
        <end position="21"/>
    </location>
</feature>
<keyword evidence="3" id="KW-0732">Signal</keyword>